<feature type="compositionally biased region" description="Basic and acidic residues" evidence="1">
    <location>
        <begin position="1159"/>
        <end position="1179"/>
    </location>
</feature>
<feature type="compositionally biased region" description="Polar residues" evidence="1">
    <location>
        <begin position="2407"/>
        <end position="2420"/>
    </location>
</feature>
<feature type="compositionally biased region" description="Polar residues" evidence="1">
    <location>
        <begin position="2181"/>
        <end position="2196"/>
    </location>
</feature>
<protein>
    <submittedName>
        <fullName evidence="2">Sialidase like protein</fullName>
    </submittedName>
</protein>
<feature type="region of interest" description="Disordered" evidence="1">
    <location>
        <begin position="1418"/>
        <end position="1513"/>
    </location>
</feature>
<feature type="compositionally biased region" description="Basic and acidic residues" evidence="1">
    <location>
        <begin position="710"/>
        <end position="818"/>
    </location>
</feature>
<sequence>MERNGDVATEFNSCHSENFCLNTSLFKTGCDKMCKDDNSESLFCKMSGKMRSDNIMASGFEDEHEISLSALQSQCLEKLSRSETDFINSDEHILSVIHQKTEDAMNNCLIPIWEEESAKLCNNPLSLKPPENFLLSDDSLVNGDKAMNDSENSFKINSNCIGSNAVHNSDSSLGATSDSLQQAFVEELSSSSIEEILVSSPMSGNFSKIRMNNVACHDSKGPDIIQAQNSPNNLSSLSFTIPKLEMVKEIESSPKSEMPELIPTGCLDDENVDDESMPSMEQKNCEKANVADSPEMPKLVPFSTDIEDIMKIKKEHLNNEHKSDSYQLLTSAKRKLFLQYEMSPVINVKKSKSNIELNECVSMNNSPEAFTLEDSISYPSEALGSEKGTYFKKEDDKKFENPDFRNFFSEMNRNLKLLSESYKRSEDIETKCSPKPSIEPEIDFRKLSLDNYLLINSTDKRTFLEAADIEDEENENKFSFKHCLPTNDSDDNDSLASKPECLKYSYNEVPEVEEIEGMRFFQFRSKHTMDEFLREPPKVEISLEMIVPTKTTDITQIKGWRNKYFAPDSQLQLSCAKSESNIDECSQNAVSLPPLSEQVDIKTIDFCIQDNDEKAESSQENKNLSNLKCLATGSQSLSVTSTPMKSNSDEKGSLLCSKIFISTPIKSDVEGKDSIPIKSDVKERHSTPVKLDVERKDSTPIKPNVVGKDSTPKKPDEEGKDSTPVKPNVERKDSTPIKLNVERKDSTPIKPNVEGKDSETIKSDIEGKDSTPIKPDVKKKESTPIKPDVEKKESTPIKPDVEKKESTPIKPDVEKKESTPIKLDVEGKDKICPVEISKSEESVSNNPMSAFVSKRLDDFLLNSSTLNITFLQKANPNIKSIPPDAPILSIGKLRKMDDDSNVPYKTKFVYKVRDERDRPTPSVPTTTNLSAPVITLSSTDESSSDDDIPVADLYSKGNQIKPRPTRSQLNKCVKRRASDSSMDQASQRVVLRLTKQNRGTIEGYKVSDISVENKEPGESSSNLENEETLPDAFKKTTDGPLSIIKDGIFLKESEPKLLEEFLNNLNMYGTSKDVAMLVQSNQSYFVKGPVLTAEHCSEALDALASNKEFLDLKNKTTPKKKLKTWQKYLPKKLSKTQQQQISHKTAHQKSQSAVSNSDSSERILNAKDKIKPTKNEELSSSRASLQSQKSGLMKSKNLVKVLNSKDTISKMDDKTKFPNQKTSGMKKSMKSKHLILQKKREIRRRSKLNIGAQLALIEREKRSIRLPARYLDSAVLAAGTEWVSPIFIGDEKKTRKQLLDVLGKITPNKESDSLIEKNSAKVSRKRSVDSDKPQKRASKESVASKKQKNDNTKQNTRIPKQTEKQNVSVDLKDLDEKTFLNEILYSMPLCTCSPCSRTVSFQKVEKTFICFSKHNRNINDSVNEKSNHETESISNEKSRKSNRDSSEIAVTKVIDLNKSKRKESEENSNDHANKKIKSLSSDDSLTAEISNQNKSSTPKYIVPNTHNTNTPVLKKSFPNSSIIITNENSTQSSTKIIYSNPQQTTSTNDKLQHANMRDSTSNEFNNSQILNVSGTRPANKVLLFVPPVNSTSGKGFQTFSPNAFSIQKVQKLTSESRGKPPILARKTVPENQVSSSKNNFVPSSKPSLAQSSFNSTSVLLKLPKVTKNDDKCSSVYGPSQMTSVIKGSSLNSTPSVLNAQDNSNLVSNVPQQKMSFVKAIKLGHLILCPSEAKSSLFNSNLSNMSVSSEQKQDNPTLNVQTSEMLINNAKVPVLQTALKNDSSHSDVSEIEDTNIASNSEKPSSQPVECHRRQSSEHRRKSPLNERKFNDKSDSDVDVDTVDKNFDAVSSLKQNYTECDAEVFNNDFTYVYLSSLSSLYSPDNKKKISERNRRQLIGSMSDKLKRTSEFFKPAKSFAEIINRASRAVHEIRMENDCCTIAKRILQFRNAQLLKKLSDNIQAIPDPKCRIFVKKKLIQMTARAWRNRKNMKQISSPLYSPNPSSSLTVETNSPPNQDPSVLNGSQKDVNSELDREIDGTPEKNNQNECPMNSSSLRETGAYGKSSENKVVAKNEPVNCTTMEQLQTHRKVKDSYLLETDVIEQPHVQLRILEACPNGVEADLQIKEKETECKTSKSVHEEPSPPPLSASRAKRRLPFRGSSDANTSDDDHLIIDLSDDSTNPEESSSSQKDLSTPMSSEIAVKSPTMKKFPGLIPLFTTDLLKGHEELEITKPSLSQTKPADNGANKASSVCDGLFKIKQQYITLLIMHAGSVVTVEDVLPEQFNKQQKSTISDDGILKGQMNSALTSVNKVLDSSDIQKVCPKNGQTPLSFMPQTSLLNKSSCVNGDIPKHSVDNSNSDKRLHCRLNAHVADNTCLLKQNVPEEIVIDDSDSDDEVLEIKESTLSWTSTSSVQHSHQGLSTEKESRVHL</sequence>
<evidence type="ECO:0000256" key="1">
    <source>
        <dbReference type="SAM" id="MobiDB-lite"/>
    </source>
</evidence>
<evidence type="ECO:0000313" key="2">
    <source>
        <dbReference type="EMBL" id="KAF8778174.1"/>
    </source>
</evidence>
<reference evidence="2" key="1">
    <citation type="journal article" date="2020" name="bioRxiv">
        <title>Chromosome-level reference genome of the European wasp spider Argiope bruennichi: a resource for studies on range expansion and evolutionary adaptation.</title>
        <authorList>
            <person name="Sheffer M.M."/>
            <person name="Hoppe A."/>
            <person name="Krehenwinkel H."/>
            <person name="Uhl G."/>
            <person name="Kuss A.W."/>
            <person name="Jensen L."/>
            <person name="Jensen C."/>
            <person name="Gillespie R.G."/>
            <person name="Hoff K.J."/>
            <person name="Prost S."/>
        </authorList>
    </citation>
    <scope>NUCLEOTIDE SEQUENCE</scope>
</reference>
<organism evidence="2 3">
    <name type="scientific">Argiope bruennichi</name>
    <name type="common">Wasp spider</name>
    <name type="synonym">Aranea bruennichi</name>
    <dbReference type="NCBI Taxonomy" id="94029"/>
    <lineage>
        <taxon>Eukaryota</taxon>
        <taxon>Metazoa</taxon>
        <taxon>Ecdysozoa</taxon>
        <taxon>Arthropoda</taxon>
        <taxon>Chelicerata</taxon>
        <taxon>Arachnida</taxon>
        <taxon>Araneae</taxon>
        <taxon>Araneomorphae</taxon>
        <taxon>Entelegynae</taxon>
        <taxon>Araneoidea</taxon>
        <taxon>Araneidae</taxon>
        <taxon>Argiope</taxon>
    </lineage>
</organism>
<evidence type="ECO:0000313" key="3">
    <source>
        <dbReference type="Proteomes" id="UP000807504"/>
    </source>
</evidence>
<feature type="compositionally biased region" description="Basic and acidic residues" evidence="1">
    <location>
        <begin position="670"/>
        <end position="699"/>
    </location>
</feature>
<keyword evidence="3" id="KW-1185">Reference proteome</keyword>
<reference evidence="2" key="2">
    <citation type="submission" date="2020-06" db="EMBL/GenBank/DDBJ databases">
        <authorList>
            <person name="Sheffer M."/>
        </authorList>
    </citation>
    <scope>NUCLEOTIDE SEQUENCE</scope>
</reference>
<feature type="compositionally biased region" description="Polar residues" evidence="1">
    <location>
        <begin position="1135"/>
        <end position="1158"/>
    </location>
</feature>
<feature type="compositionally biased region" description="Low complexity" evidence="1">
    <location>
        <begin position="1180"/>
        <end position="1190"/>
    </location>
</feature>
<feature type="region of interest" description="Disordered" evidence="1">
    <location>
        <begin position="1991"/>
        <end position="2071"/>
    </location>
</feature>
<feature type="compositionally biased region" description="Polar residues" evidence="1">
    <location>
        <begin position="1629"/>
        <end position="1646"/>
    </location>
</feature>
<feature type="compositionally biased region" description="Basic and acidic residues" evidence="1">
    <location>
        <begin position="1808"/>
        <end position="1836"/>
    </location>
</feature>
<feature type="region of interest" description="Disordered" evidence="1">
    <location>
        <begin position="1007"/>
        <end position="1034"/>
    </location>
</feature>
<feature type="region of interest" description="Disordered" evidence="1">
    <location>
        <begin position="956"/>
        <end position="986"/>
    </location>
</feature>
<feature type="compositionally biased region" description="Polar residues" evidence="1">
    <location>
        <begin position="2040"/>
        <end position="2055"/>
    </location>
</feature>
<feature type="compositionally biased region" description="Basic and acidic residues" evidence="1">
    <location>
        <begin position="1455"/>
        <end position="1473"/>
    </location>
</feature>
<feature type="compositionally biased region" description="Basic and acidic residues" evidence="1">
    <location>
        <begin position="2027"/>
        <end position="2039"/>
    </location>
</feature>
<feature type="compositionally biased region" description="Polar residues" evidence="1">
    <location>
        <begin position="1487"/>
        <end position="1513"/>
    </location>
</feature>
<feature type="region of interest" description="Disordered" evidence="1">
    <location>
        <begin position="1621"/>
        <end position="1646"/>
    </location>
</feature>
<gene>
    <name evidence="2" type="ORF">HNY73_014921</name>
</gene>
<feature type="compositionally biased region" description="Basic and acidic residues" evidence="1">
    <location>
        <begin position="2128"/>
        <end position="2140"/>
    </location>
</feature>
<feature type="compositionally biased region" description="Polar residues" evidence="1">
    <location>
        <begin position="1794"/>
        <end position="1806"/>
    </location>
</feature>
<proteinExistence type="predicted"/>
<feature type="compositionally biased region" description="Polar residues" evidence="1">
    <location>
        <begin position="2006"/>
        <end position="2026"/>
    </location>
</feature>
<dbReference type="Proteomes" id="UP000807504">
    <property type="component" value="Unassembled WGS sequence"/>
</dbReference>
<feature type="region of interest" description="Disordered" evidence="1">
    <location>
        <begin position="1312"/>
        <end position="1369"/>
    </location>
</feature>
<dbReference type="EMBL" id="JABXBU010002072">
    <property type="protein sequence ID" value="KAF8778174.1"/>
    <property type="molecule type" value="Genomic_DNA"/>
</dbReference>
<comment type="caution">
    <text evidence="2">The sequence shown here is derived from an EMBL/GenBank/DDBJ whole genome shotgun (WGS) entry which is preliminary data.</text>
</comment>
<accession>A0A8T0ESE5</accession>
<feature type="compositionally biased region" description="Low complexity" evidence="1">
    <location>
        <begin position="1993"/>
        <end position="2005"/>
    </location>
</feature>
<feature type="region of interest" description="Disordered" evidence="1">
    <location>
        <begin position="1133"/>
        <end position="1191"/>
    </location>
</feature>
<feature type="region of interest" description="Disordered" evidence="1">
    <location>
        <begin position="1779"/>
        <end position="1836"/>
    </location>
</feature>
<feature type="region of interest" description="Disordered" evidence="1">
    <location>
        <begin position="2128"/>
        <end position="2196"/>
    </location>
</feature>
<feature type="region of interest" description="Disordered" evidence="1">
    <location>
        <begin position="2407"/>
        <end position="2429"/>
    </location>
</feature>
<feature type="region of interest" description="Disordered" evidence="1">
    <location>
        <begin position="1210"/>
        <end position="1234"/>
    </location>
</feature>
<feature type="compositionally biased region" description="Basic and acidic residues" evidence="1">
    <location>
        <begin position="1326"/>
        <end position="1351"/>
    </location>
</feature>
<feature type="region of interest" description="Disordered" evidence="1">
    <location>
        <begin position="670"/>
        <end position="818"/>
    </location>
</feature>
<feature type="compositionally biased region" description="Basic and acidic residues" evidence="1">
    <location>
        <begin position="1422"/>
        <end position="1446"/>
    </location>
</feature>
<name>A0A8T0ESE5_ARGBR</name>